<organism evidence="8 9">
    <name type="scientific">Planoprotostelium fungivorum</name>
    <dbReference type="NCBI Taxonomy" id="1890364"/>
    <lineage>
        <taxon>Eukaryota</taxon>
        <taxon>Amoebozoa</taxon>
        <taxon>Evosea</taxon>
        <taxon>Variosea</taxon>
        <taxon>Cavosteliida</taxon>
        <taxon>Cavosteliaceae</taxon>
        <taxon>Planoprotostelium</taxon>
    </lineage>
</organism>
<evidence type="ECO:0000259" key="7">
    <source>
        <dbReference type="PROSITE" id="PS51778"/>
    </source>
</evidence>
<dbReference type="SMART" id="SM00568">
    <property type="entry name" value="GRAM"/>
    <property type="match status" value="1"/>
</dbReference>
<dbReference type="Proteomes" id="UP000241769">
    <property type="component" value="Unassembled WGS sequence"/>
</dbReference>
<feature type="compositionally biased region" description="Basic and acidic residues" evidence="5">
    <location>
        <begin position="119"/>
        <end position="129"/>
    </location>
</feature>
<dbReference type="Pfam" id="PF16016">
    <property type="entry name" value="VASt"/>
    <property type="match status" value="1"/>
</dbReference>
<evidence type="ECO:0000256" key="4">
    <source>
        <dbReference type="ARBA" id="ARBA00023136"/>
    </source>
</evidence>
<feature type="domain" description="VASt" evidence="7">
    <location>
        <begin position="292"/>
        <end position="461"/>
    </location>
</feature>
<keyword evidence="9" id="KW-1185">Reference proteome</keyword>
<dbReference type="PANTHER" id="PTHR47666:SF1">
    <property type="entry name" value="PROTEIN VASCULAR ASSOCIATED DEATH 1, CHLOROPLASTIC"/>
    <property type="match status" value="1"/>
</dbReference>
<dbReference type="InterPro" id="IPR011993">
    <property type="entry name" value="PH-like_dom_sf"/>
</dbReference>
<dbReference type="GO" id="GO:0016020">
    <property type="term" value="C:membrane"/>
    <property type="evidence" value="ECO:0007669"/>
    <property type="project" value="UniProtKB-SubCell"/>
</dbReference>
<evidence type="ECO:0000256" key="2">
    <source>
        <dbReference type="ARBA" id="ARBA00022692"/>
    </source>
</evidence>
<feature type="transmembrane region" description="Helical" evidence="6">
    <location>
        <begin position="522"/>
        <end position="539"/>
    </location>
</feature>
<accession>A0A2P6N775</accession>
<dbReference type="Gene3D" id="2.30.29.30">
    <property type="entry name" value="Pleckstrin-homology domain (PH domain)/Phosphotyrosine-binding domain (PTB)"/>
    <property type="match status" value="1"/>
</dbReference>
<feature type="transmembrane region" description="Helical" evidence="6">
    <location>
        <begin position="498"/>
        <end position="516"/>
    </location>
</feature>
<keyword evidence="2 6" id="KW-0812">Transmembrane</keyword>
<keyword evidence="4 6" id="KW-0472">Membrane</keyword>
<gene>
    <name evidence="8" type="ORF">PROFUN_12553</name>
</gene>
<reference evidence="8 9" key="1">
    <citation type="journal article" date="2018" name="Genome Biol. Evol.">
        <title>Multiple Roots of Fruiting Body Formation in Amoebozoa.</title>
        <authorList>
            <person name="Hillmann F."/>
            <person name="Forbes G."/>
            <person name="Novohradska S."/>
            <person name="Ferling I."/>
            <person name="Riege K."/>
            <person name="Groth M."/>
            <person name="Westermann M."/>
            <person name="Marz M."/>
            <person name="Spaller T."/>
            <person name="Winckler T."/>
            <person name="Schaap P."/>
            <person name="Glockner G."/>
        </authorList>
    </citation>
    <scope>NUCLEOTIDE SEQUENCE [LARGE SCALE GENOMIC DNA]</scope>
    <source>
        <strain evidence="8 9">Jena</strain>
    </source>
</reference>
<dbReference type="Pfam" id="PF02893">
    <property type="entry name" value="GRAM"/>
    <property type="match status" value="1"/>
</dbReference>
<dbReference type="PROSITE" id="PS51778">
    <property type="entry name" value="VAST"/>
    <property type="match status" value="1"/>
</dbReference>
<feature type="compositionally biased region" description="Polar residues" evidence="5">
    <location>
        <begin position="86"/>
        <end position="98"/>
    </location>
</feature>
<evidence type="ECO:0000256" key="1">
    <source>
        <dbReference type="ARBA" id="ARBA00004167"/>
    </source>
</evidence>
<sequence>MNLRYSDTVAIAKVKRSRGNLQGFSSSDAESEDISVRVHEGGGITVVARAIMSLRSKNNSILKKLKGLSADTDSGGESDGEDTRMTHTLSGDEGTNNIHDTKSSDRNSLNNERFSMSKSVDRKTAEKEERKREEMAAFRIRFNLPDTEQMVKSFSCALTRSGLAMHGRMYITTNFICFYSSLFNDRAMEKIAVSDVTEIKKTYKNITFGMRVLTTDGIKHDFASFFHRDKAFTLLNHMVETLKGGNPIISPSDLHSDPNLVDAVEDEGIEDLLLADEQNPDAGGFLSTSQEEKKEMLTHTFPFTAPKFYKLYFADTAEAFNLMFHEQRGDTDTMTKAWEAHPQFGNIRSVTYRAPVKSPIGPPITRCEETQRYVLTKNKFTLETLGVYYDIPFGDTFRVEGKWDVTNNPDGRTCNLKICVGLNFMKKTWFKGKIESGTLKETKEAFELWLTLARRHAASTSPALSLATTTDITPTPSVENVPNVVPAKRKLELPSPRLIVAMTFFGLLLMLAILGLWTSVSIVFLAITGCLIYLVVSLERQILALERRMSSVENKNREHSD</sequence>
<comment type="caution">
    <text evidence="8">The sequence shown here is derived from an EMBL/GenBank/DDBJ whole genome shotgun (WGS) entry which is preliminary data.</text>
</comment>
<evidence type="ECO:0000256" key="5">
    <source>
        <dbReference type="SAM" id="MobiDB-lite"/>
    </source>
</evidence>
<dbReference type="InParanoid" id="A0A2P6N775"/>
<dbReference type="STRING" id="1890364.A0A2P6N775"/>
<evidence type="ECO:0000313" key="8">
    <source>
        <dbReference type="EMBL" id="PRP79799.1"/>
    </source>
</evidence>
<feature type="compositionally biased region" description="Polar residues" evidence="5">
    <location>
        <begin position="106"/>
        <end position="118"/>
    </location>
</feature>
<evidence type="ECO:0000256" key="3">
    <source>
        <dbReference type="ARBA" id="ARBA00022989"/>
    </source>
</evidence>
<dbReference type="InterPro" id="IPR031968">
    <property type="entry name" value="VASt"/>
</dbReference>
<feature type="region of interest" description="Disordered" evidence="5">
    <location>
        <begin position="68"/>
        <end position="129"/>
    </location>
</feature>
<dbReference type="InterPro" id="IPR004182">
    <property type="entry name" value="GRAM"/>
</dbReference>
<dbReference type="AlphaFoldDB" id="A0A2P6N775"/>
<name>A0A2P6N775_9EUKA</name>
<comment type="subcellular location">
    <subcellularLocation>
        <location evidence="1">Membrane</location>
        <topology evidence="1">Single-pass membrane protein</topology>
    </subcellularLocation>
</comment>
<dbReference type="OrthoDB" id="20285at2759"/>
<evidence type="ECO:0000256" key="6">
    <source>
        <dbReference type="SAM" id="Phobius"/>
    </source>
</evidence>
<evidence type="ECO:0000313" key="9">
    <source>
        <dbReference type="Proteomes" id="UP000241769"/>
    </source>
</evidence>
<dbReference type="PANTHER" id="PTHR47666">
    <property type="entry name" value="PROTEIN VASCULAR ASSOCIATED DEATH 1, CHLOROPLASTIC"/>
    <property type="match status" value="1"/>
</dbReference>
<protein>
    <submittedName>
        <fullName evidence="8">GRAM domain-containing protein</fullName>
    </submittedName>
</protein>
<keyword evidence="3 6" id="KW-1133">Transmembrane helix</keyword>
<proteinExistence type="predicted"/>
<dbReference type="EMBL" id="MDYQ01000170">
    <property type="protein sequence ID" value="PRP79799.1"/>
    <property type="molecule type" value="Genomic_DNA"/>
</dbReference>